<dbReference type="PATRIC" id="fig|1450449.3.peg.1718"/>
<name>A0A011NB92_9PAST</name>
<evidence type="ECO:0000256" key="1">
    <source>
        <dbReference type="SAM" id="MobiDB-lite"/>
    </source>
</evidence>
<accession>A0A011NB92</accession>
<evidence type="ECO:0000259" key="2">
    <source>
        <dbReference type="Pfam" id="PF04606"/>
    </source>
</evidence>
<protein>
    <recommendedName>
        <fullName evidence="2">Zinc finger Ogr/Delta-type domain-containing protein</fullName>
    </recommendedName>
</protein>
<comment type="caution">
    <text evidence="3">The sequence shown here is derived from an EMBL/GenBank/DDBJ whole genome shotgun (WGS) entry which is preliminary data.</text>
</comment>
<dbReference type="InterPro" id="IPR007684">
    <property type="entry name" value="Znf_Ogr/Delta"/>
</dbReference>
<feature type="domain" description="Zinc finger Ogr/Delta-type" evidence="2">
    <location>
        <begin position="6"/>
        <end position="49"/>
    </location>
</feature>
<gene>
    <name evidence="3" type="ORF">AK33_08670</name>
</gene>
<evidence type="ECO:0000313" key="4">
    <source>
        <dbReference type="Proteomes" id="UP000054123"/>
    </source>
</evidence>
<dbReference type="OrthoDB" id="5678891at2"/>
<keyword evidence="4" id="KW-1185">Reference proteome</keyword>
<evidence type="ECO:0000313" key="3">
    <source>
        <dbReference type="EMBL" id="EXI61655.1"/>
    </source>
</evidence>
<dbReference type="RefSeq" id="WP_042803566.1">
    <property type="nucleotide sequence ID" value="NZ_AVSP01000005.1"/>
</dbReference>
<dbReference type="Pfam" id="PF04606">
    <property type="entry name" value="Ogr_Delta"/>
    <property type="match status" value="1"/>
</dbReference>
<feature type="region of interest" description="Disordered" evidence="1">
    <location>
        <begin position="63"/>
        <end position="82"/>
    </location>
</feature>
<dbReference type="AlphaFoldDB" id="A0A011NB92"/>
<sequence length="82" mass="9401">MKVLIECPNCGQVQFYVRTSEKMTRLTRKTVGDCRNCKAEITAHTEIVKVRLPHYVDTPEALRANKPYNQLDPNQADLPLND</sequence>
<organism evidence="3 4">
    <name type="scientific">Mannheimia granulomatis</name>
    <dbReference type="NCBI Taxonomy" id="85402"/>
    <lineage>
        <taxon>Bacteria</taxon>
        <taxon>Pseudomonadati</taxon>
        <taxon>Pseudomonadota</taxon>
        <taxon>Gammaproteobacteria</taxon>
        <taxon>Pasteurellales</taxon>
        <taxon>Pasteurellaceae</taxon>
        <taxon>Mannheimia</taxon>
    </lineage>
</organism>
<proteinExistence type="predicted"/>
<dbReference type="Proteomes" id="UP000054123">
    <property type="component" value="Unassembled WGS sequence"/>
</dbReference>
<reference evidence="3 4" key="1">
    <citation type="journal article" date="2014" name="Genome Announc.">
        <title>Genome Sequence of a Presumptive Mannheimia haemolytica Strain with an A1/A6-Cross-Reactive Serotype from a White-Tailed Deer (Odocoileus virginianus).</title>
        <authorList>
            <person name="Lawrence P.K."/>
            <person name="Bey R.F."/>
            <person name="Wiener B."/>
            <person name="Kittichotirat W."/>
            <person name="Bumgarner R.E."/>
        </authorList>
    </citation>
    <scope>NUCLEOTIDE SEQUENCE [LARGE SCALE GENOMIC DNA]</scope>
    <source>
        <strain evidence="3 4">PKL10</strain>
    </source>
</reference>
<dbReference type="EMBL" id="JANJ01000006">
    <property type="protein sequence ID" value="EXI61655.1"/>
    <property type="molecule type" value="Genomic_DNA"/>
</dbReference>